<reference evidence="1 2" key="1">
    <citation type="submission" date="2020-04" db="EMBL/GenBank/DDBJ databases">
        <authorList>
            <person name="Yoon J."/>
        </authorList>
    </citation>
    <scope>NUCLEOTIDE SEQUENCE [LARGE SCALE GENOMIC DNA]</scope>
    <source>
        <strain evidence="1 2">DJ-13</strain>
    </source>
</reference>
<dbReference type="Proteomes" id="UP000718451">
    <property type="component" value="Unassembled WGS sequence"/>
</dbReference>
<dbReference type="EMBL" id="JAAWWL010000001">
    <property type="protein sequence ID" value="NKI31044.1"/>
    <property type="molecule type" value="Genomic_DNA"/>
</dbReference>
<accession>A0ABX1GME2</accession>
<gene>
    <name evidence="1" type="ORF">HCU67_03755</name>
</gene>
<evidence type="ECO:0008006" key="3">
    <source>
        <dbReference type="Google" id="ProtNLM"/>
    </source>
</evidence>
<name>A0ABX1GME2_9FLAO</name>
<evidence type="ECO:0000313" key="2">
    <source>
        <dbReference type="Proteomes" id="UP000718451"/>
    </source>
</evidence>
<dbReference type="RefSeq" id="WP_168551243.1">
    <property type="nucleotide sequence ID" value="NZ_JAAWWL010000001.1"/>
</dbReference>
<protein>
    <recommendedName>
        <fullName evidence="3">Knr4/Smi1-like domain-containing protein</fullName>
    </recommendedName>
</protein>
<comment type="caution">
    <text evidence="1">The sequence shown here is derived from an EMBL/GenBank/DDBJ whole genome shotgun (WGS) entry which is preliminary data.</text>
</comment>
<proteinExistence type="predicted"/>
<organism evidence="1 2">
    <name type="scientific">Croceivirga thetidis</name>
    <dbReference type="NCBI Taxonomy" id="2721623"/>
    <lineage>
        <taxon>Bacteria</taxon>
        <taxon>Pseudomonadati</taxon>
        <taxon>Bacteroidota</taxon>
        <taxon>Flavobacteriia</taxon>
        <taxon>Flavobacteriales</taxon>
        <taxon>Flavobacteriaceae</taxon>
        <taxon>Croceivirga</taxon>
    </lineage>
</organism>
<evidence type="ECO:0000313" key="1">
    <source>
        <dbReference type="EMBL" id="NKI31044.1"/>
    </source>
</evidence>
<keyword evidence="2" id="KW-1185">Reference proteome</keyword>
<sequence>MKNPIQNWIDSNKEVKDILKEIENSKISPSDQAELAMDKLCSLLDLPKMPEDTSRYEDFYEKNGIEESRSVFQENALLKYFHPEEDPRSLIITAIYNLKNLIGVDLDEVIVREFGEKFKDDYLIGFKGNGIDGEIVFPQKEGKSWFDLGCITVTKIINLEK</sequence>